<dbReference type="Proteomes" id="UP000004095">
    <property type="component" value="Unassembled WGS sequence"/>
</dbReference>
<keyword evidence="3" id="KW-1185">Reference proteome</keyword>
<protein>
    <submittedName>
        <fullName evidence="2">Bacterial surface protein</fullName>
    </submittedName>
</protein>
<dbReference type="InterPro" id="IPR019545">
    <property type="entry name" value="DM13_domain"/>
</dbReference>
<dbReference type="Gene3D" id="2.60.40.1080">
    <property type="match status" value="2"/>
</dbReference>
<dbReference type="Pfam" id="PF02368">
    <property type="entry name" value="Big_2"/>
    <property type="match status" value="2"/>
</dbReference>
<evidence type="ECO:0000313" key="3">
    <source>
        <dbReference type="Proteomes" id="UP000004095"/>
    </source>
</evidence>
<dbReference type="PROSITE" id="PS51549">
    <property type="entry name" value="DM13"/>
    <property type="match status" value="1"/>
</dbReference>
<dbReference type="SMART" id="SM00635">
    <property type="entry name" value="BID_2"/>
    <property type="match status" value="2"/>
</dbReference>
<dbReference type="EMBL" id="AAWS01000028">
    <property type="protein sequence ID" value="EAY26941.1"/>
    <property type="molecule type" value="Genomic_DNA"/>
</dbReference>
<dbReference type="InterPro" id="IPR008964">
    <property type="entry name" value="Invasin/intimin_cell_adhesion"/>
</dbReference>
<sequence length="305" mass="31725">MTQKLTLYNWLLLFVSTLFLPGCVGEDVKEDSIKSIEITASKTALLANQTSQVTAILQNPFDDKFEGEVAWTNTNSEVATIDANGTVTATGAGQTKITAVKEGVTSNELIITVVNSLTAVAMVNITAPANNVAVGNTLQLTATAQNINGANLTVANYTWSSNDPSIATVDANGVVTGVTNGSVMITATTNGVNSQNFELTVGTGSELNGEFSGLGNYNVSGRVTLKIAANNTLEIVLASNFSSSAGPGLHVYLSNSTTGGLEVAPLRKTSGGDTYQVSGVTLDQYKYVLVYCKPFGVTFGAAELK</sequence>
<dbReference type="AlphaFoldDB" id="A1ZRN6"/>
<dbReference type="RefSeq" id="WP_004156518.1">
    <property type="nucleotide sequence ID" value="NZ_AAWS01000028.1"/>
</dbReference>
<evidence type="ECO:0000313" key="2">
    <source>
        <dbReference type="EMBL" id="EAY26941.1"/>
    </source>
</evidence>
<reference evidence="2 3" key="1">
    <citation type="submission" date="2007-01" db="EMBL/GenBank/DDBJ databases">
        <authorList>
            <person name="Haygood M."/>
            <person name="Podell S."/>
            <person name="Anderson C."/>
            <person name="Hopkinson B."/>
            <person name="Roe K."/>
            <person name="Barbeau K."/>
            <person name="Gaasterland T."/>
            <person name="Ferriera S."/>
            <person name="Johnson J."/>
            <person name="Kravitz S."/>
            <person name="Beeson K."/>
            <person name="Sutton G."/>
            <person name="Rogers Y.-H."/>
            <person name="Friedman R."/>
            <person name="Frazier M."/>
            <person name="Venter J.C."/>
        </authorList>
    </citation>
    <scope>NUCLEOTIDE SEQUENCE [LARGE SCALE GENOMIC DNA]</scope>
    <source>
        <strain evidence="2 3">ATCC 23134</strain>
    </source>
</reference>
<dbReference type="SUPFAM" id="SSF49373">
    <property type="entry name" value="Invasin/intimin cell-adhesion fragments"/>
    <property type="match status" value="2"/>
</dbReference>
<organism evidence="2 3">
    <name type="scientific">Microscilla marina ATCC 23134</name>
    <dbReference type="NCBI Taxonomy" id="313606"/>
    <lineage>
        <taxon>Bacteria</taxon>
        <taxon>Pseudomonadati</taxon>
        <taxon>Bacteroidota</taxon>
        <taxon>Cytophagia</taxon>
        <taxon>Cytophagales</taxon>
        <taxon>Microscillaceae</taxon>
        <taxon>Microscilla</taxon>
    </lineage>
</organism>
<dbReference type="Pfam" id="PF10517">
    <property type="entry name" value="DM13"/>
    <property type="match status" value="1"/>
</dbReference>
<feature type="domain" description="DM13" evidence="1">
    <location>
        <begin position="209"/>
        <end position="305"/>
    </location>
</feature>
<proteinExistence type="predicted"/>
<dbReference type="eggNOG" id="COG5492">
    <property type="taxonomic scope" value="Bacteria"/>
</dbReference>
<dbReference type="OrthoDB" id="155521at2"/>
<comment type="caution">
    <text evidence="2">The sequence shown here is derived from an EMBL/GenBank/DDBJ whole genome shotgun (WGS) entry which is preliminary data.</text>
</comment>
<dbReference type="InterPro" id="IPR003343">
    <property type="entry name" value="Big_2"/>
</dbReference>
<accession>A1ZRN6</accession>
<evidence type="ECO:0000259" key="1">
    <source>
        <dbReference type="PROSITE" id="PS51549"/>
    </source>
</evidence>
<name>A1ZRN6_MICM2</name>
<gene>
    <name evidence="2" type="ORF">M23134_03592</name>
</gene>